<gene>
    <name evidence="1" type="ORF">NUZ5A_50757</name>
</gene>
<organism evidence="1 2">
    <name type="scientific">Candidatus Nitrosotenuis uzonensis</name>
    <dbReference type="NCBI Taxonomy" id="1407055"/>
    <lineage>
        <taxon>Archaea</taxon>
        <taxon>Nitrososphaerota</taxon>
        <taxon>Candidatus Nitrosotenuis</taxon>
    </lineage>
</organism>
<sequence>MMGYTSIHCERLKQKEEVPQMRLALQRKRKTDLVNDLVDPICVISNANDLLYDKLGRFLDAQTLEYFEMIRRAAAKSKMLVEELRSEGNPDM</sequence>
<dbReference type="AlphaFoldDB" id="A0A812F3D5"/>
<protein>
    <submittedName>
        <fullName evidence="1">Uncharacterized protein</fullName>
    </submittedName>
</protein>
<dbReference type="Proteomes" id="UP000655759">
    <property type="component" value="Unassembled WGS sequence"/>
</dbReference>
<evidence type="ECO:0000313" key="1">
    <source>
        <dbReference type="EMBL" id="CAE6498182.1"/>
    </source>
</evidence>
<reference evidence="1" key="1">
    <citation type="submission" date="2021-02" db="EMBL/GenBank/DDBJ databases">
        <authorList>
            <person name="Han P."/>
        </authorList>
    </citation>
    <scope>NUCLEOTIDE SEQUENCE</scope>
    <source>
        <strain evidence="1">Candidatus Nitrosotenuis uzonensis 5A</strain>
    </source>
</reference>
<accession>A0A812F3D5</accession>
<proteinExistence type="predicted"/>
<comment type="caution">
    <text evidence="1">The sequence shown here is derived from an EMBL/GenBank/DDBJ whole genome shotgun (WGS) entry which is preliminary data.</text>
</comment>
<dbReference type="EMBL" id="CAJNAQ010000005">
    <property type="protein sequence ID" value="CAE6498182.1"/>
    <property type="molecule type" value="Genomic_DNA"/>
</dbReference>
<evidence type="ECO:0000313" key="2">
    <source>
        <dbReference type="Proteomes" id="UP000655759"/>
    </source>
</evidence>
<name>A0A812F3D5_9ARCH</name>